<evidence type="ECO:0000313" key="3">
    <source>
        <dbReference type="Proteomes" id="UP000253426"/>
    </source>
</evidence>
<dbReference type="OrthoDB" id="177951at2"/>
<sequence length="2151" mass="233099">MFTNRSSELLKSIRVLLLGILALTPPMARQLKAECLNCGDIAKINISGYGYTLKVGGHTIPLGETQTSISVERQVAPDAEGVIPIQIAPDAPSSPPDLPVCNNPASYKFSVEWRCNTQISTGTYVAIPWVTSCYCESSGSFGYNPACDPAACSPTETMFYSPCPEDTRGKFTFFAQVIPKTDKKFDPGRVQSSQPAFPAAQSGTESLPVPDSVRMEVSLGRSAAGNPLGRLVYNAPLDSSPLSFDPTSLKVDRATAAQGSPANLSLIEELYPGSPARRQVLSRVTSNSSTNGATLVDMVPVNPSMPSKGFILTTYDATNTNPQSGTPLLLDSALIISQVTVQKVTTTVGSIDIDGVKVTTIQRDQEPEEYVLYAAPDNGGAAGVWKYIRGLDGESVTDTGYVTPPGGGEEVRTVTTEKLKIDANGNELLIGKRKEIYKRIDSAEKLIRTEEGVAGDRVTYYSYYDDENLPDTVQGQLHIQLNPDGSWARYFYNADDGSISQTWTPWMDAGASTIAGIAEIPASQCQVEEVQTLDFPVETTTKITRIKGITVSRTVITKSQAHDGATGQAVDEIRTQKFSGSGELVSDTSSGNLQVGGAQVYFVEASGARTTYRSQILGGVRNITTTQGTVTYPFGVPGKSLQTLVQLNAQGSMSLERTNVSTGGDGHETASVRTYSYGNSGPGSTTITEYLDGIAERVSSQNISGVSTETDAAGVVKTTTTDAATGTSTMTLGTLSTIHSIHARPAGSGGATPPGYLERVQRSAAGQTRTDAETQVDEYGETVVSTDHLGRTSQYTYGLTPEGGRLVTETMPGGLTQIIASYRDGQPKSITGTGVMAEYYTYEVNNRGELLTTVHIGSANSPRWRRVASDGTGRVLREESPAVGGSGVLVTQHVYNGKGQRIKTIRPGLAAAIFEYDEMDQLYREGVDLNGDGVLNLTGASVEPVTEYETVYEKVNGYWWEVSRTRVHTGDGADGMSWRQREERRVLGLGPNEIRISYDESGASTVSTVAYDPAPSSQKRFTSTFVQRYGKTATSLRTETNGLLTSETSLEWNNVTSTRTYDAFRRVVTESGPEGTLTYTYDGTYDRIASITRQTGSTNRVTSYTYYGSNSIGAGRVQSVTAPCSSLSPTATATTYSEYDGLGNLTGQWGAGTYPVRYLHNEYGDFIKMWTYRTDTALSGAKPWVDNDYTPSPSASLTTWNYDAATGLLLNKRDSNNQGPSFTYKPSGLLETRTWARTVGMAPLVTSYAYDGAGRLTAKDYSDSTPDVSYGYYRDGTLRQVTDAAGTHLWDLLSTGAKREEFSPATRTWDGLSHIGKPTRESIGGTGWLAGMVVEQPVDRFGNKLRFQGSFVPAGVSAPAVMLPGTFYQHQDFETGQMVSIQYRMAGVPEMDFTRTTSYDGGSNRKKIRYTRAFESNTSFTSTTEIDPELGIVRASHAYEGTAPFQSRELSGSGVNAVDPDVTTWPTVVAAHGRWAYAHDARGQITEAVKSAATTSGGSTLATLTGWSSAYAYDDIGNRLQHTYGTAPFGAGQVDTVGYTSNARNQYTELANARKVHVSGAAPTDTALEINGVAANRHGIHYVGSITASGTGAKWEAVEIEASRTVGGIPYTSTHEGHVYVPPVTEALSYDADGNLTSDGRWNYTWDGENRLVGMTTHAAAVLAGVPHQALEFGYDYMSRRVRKKVSRYETAESTWRTASDLRFIYEGWNLMAEVEMMEERPPGATGEPGVEPHLVRSYVWGPDVSGTWEGAGGVGGLLGVVRHQQRSGVASAYMATWDLNGNVIGLVGTNGRVALYDYDAFGQVVRVNEPEPELCPIRFSTKYADAETGLSYYGYRCYDPVRGRWLSRDPINEHGGLNLYGMVENDLVHFIDPFGLKCFMTPDKVVQRSYKRKGSSAADVLSGAYKDPNDDSNWAGQTQLELLGVITTQLSGALQWRVGGADPHLIEPKDYLARPNTEYETVYLALAVASDRKEENATATVLSQFVRIQCDKNGKVKVTQEPRNVWQRPSVASADVGKREPGLAAILNVKQLEKSVQVDYYGDGGYNDNDPLTAFDGFVPKGMEIQDHVGNQEKKTKGLKVGTYVSGPGFHDNLAKTGVPPEMLWHTPAKRNNRGELIQPQPTYHTDHYRGPRVNGRWLMPRISFTFTIR</sequence>
<dbReference type="NCBIfam" id="TIGR03696">
    <property type="entry name" value="Rhs_assc_core"/>
    <property type="match status" value="1"/>
</dbReference>
<accession>A0A366HS16</accession>
<gene>
    <name evidence="2" type="ORF">DES53_102866</name>
</gene>
<dbReference type="InterPro" id="IPR050708">
    <property type="entry name" value="T6SS_VgrG/RHS"/>
</dbReference>
<protein>
    <submittedName>
        <fullName evidence="2">RHS repeat-associated protein</fullName>
    </submittedName>
</protein>
<reference evidence="2 3" key="1">
    <citation type="submission" date="2018-06" db="EMBL/GenBank/DDBJ databases">
        <title>Genomic Encyclopedia of Type Strains, Phase IV (KMG-IV): sequencing the most valuable type-strain genomes for metagenomic binning, comparative biology and taxonomic classification.</title>
        <authorList>
            <person name="Goeker M."/>
        </authorList>
    </citation>
    <scope>NUCLEOTIDE SEQUENCE [LARGE SCALE GENOMIC DNA]</scope>
    <source>
        <strain evidence="2 3">DSM 25532</strain>
    </source>
</reference>
<dbReference type="Proteomes" id="UP000253426">
    <property type="component" value="Unassembled WGS sequence"/>
</dbReference>
<evidence type="ECO:0000256" key="1">
    <source>
        <dbReference type="SAM" id="MobiDB-lite"/>
    </source>
</evidence>
<name>A0A366HS16_9BACT</name>
<feature type="region of interest" description="Disordered" evidence="1">
    <location>
        <begin position="184"/>
        <end position="208"/>
    </location>
</feature>
<feature type="compositionally biased region" description="Polar residues" evidence="1">
    <location>
        <begin position="190"/>
        <end position="205"/>
    </location>
</feature>
<dbReference type="PANTHER" id="PTHR32305:SF15">
    <property type="entry name" value="PROTEIN RHSA-RELATED"/>
    <property type="match status" value="1"/>
</dbReference>
<dbReference type="InterPro" id="IPR022385">
    <property type="entry name" value="Rhs_assc_core"/>
</dbReference>
<dbReference type="EMBL" id="QNRR01000002">
    <property type="protein sequence ID" value="RBP46475.1"/>
    <property type="molecule type" value="Genomic_DNA"/>
</dbReference>
<dbReference type="PANTHER" id="PTHR32305">
    <property type="match status" value="1"/>
</dbReference>
<dbReference type="Gene3D" id="2.180.10.10">
    <property type="entry name" value="RHS repeat-associated core"/>
    <property type="match status" value="2"/>
</dbReference>
<keyword evidence="3" id="KW-1185">Reference proteome</keyword>
<organism evidence="2 3">
    <name type="scientific">Roseimicrobium gellanilyticum</name>
    <dbReference type="NCBI Taxonomy" id="748857"/>
    <lineage>
        <taxon>Bacteria</taxon>
        <taxon>Pseudomonadati</taxon>
        <taxon>Verrucomicrobiota</taxon>
        <taxon>Verrucomicrobiia</taxon>
        <taxon>Verrucomicrobiales</taxon>
        <taxon>Verrucomicrobiaceae</taxon>
        <taxon>Roseimicrobium</taxon>
    </lineage>
</organism>
<comment type="caution">
    <text evidence="2">The sequence shown here is derived from an EMBL/GenBank/DDBJ whole genome shotgun (WGS) entry which is preliminary data.</text>
</comment>
<evidence type="ECO:0000313" key="2">
    <source>
        <dbReference type="EMBL" id="RBP46475.1"/>
    </source>
</evidence>
<proteinExistence type="predicted"/>